<feature type="chain" id="PRO_5035232965" evidence="1">
    <location>
        <begin position="21"/>
        <end position="155"/>
    </location>
</feature>
<protein>
    <submittedName>
        <fullName evidence="2">AAEL004809-PA</fullName>
    </submittedName>
</protein>
<sequence length="155" mass="16441">MQSSRTILVLVVAILTTVGAVPAGFADVSDQISATIEAEKNVGVFTVGNQLPGPSGKVGQQLVYTLGQRVVGDRLVSTKSDSKQWPTLQDVTLSLAYPQSGVGAVVTYVQVIVKQSSNLGKGYVVSGGIGQRFIHLNIEAYSTNYFTYTVQIFGL</sequence>
<feature type="signal peptide" evidence="1">
    <location>
        <begin position="1"/>
        <end position="20"/>
    </location>
</feature>
<dbReference type="InterPro" id="IPR031734">
    <property type="entry name" value="MBF2"/>
</dbReference>
<evidence type="ECO:0000313" key="3">
    <source>
        <dbReference type="Proteomes" id="UP000682892"/>
    </source>
</evidence>
<evidence type="ECO:0000313" key="2">
    <source>
        <dbReference type="EMBL" id="EAT43758.1"/>
    </source>
</evidence>
<proteinExistence type="predicted"/>
<dbReference type="Proteomes" id="UP000682892">
    <property type="component" value="Chromosome 3"/>
</dbReference>
<accession>Q17BV4</accession>
<evidence type="ECO:0000256" key="1">
    <source>
        <dbReference type="SAM" id="SignalP"/>
    </source>
</evidence>
<keyword evidence="1" id="KW-0732">Signal</keyword>
<reference evidence="2" key="2">
    <citation type="journal article" date="2007" name="Science">
        <title>Genome sequence of Aedes aegypti, a major arbovirus vector.</title>
        <authorList>
            <person name="Nene V."/>
            <person name="Wortman J.R."/>
            <person name="Lawson D."/>
            <person name="Haas B."/>
            <person name="Kodira C."/>
            <person name="Tu Z.J."/>
            <person name="Loftus B."/>
            <person name="Xi Z."/>
            <person name="Megy K."/>
            <person name="Grabherr M."/>
            <person name="Ren Q."/>
            <person name="Zdobnov E.M."/>
            <person name="Lobo N.F."/>
            <person name="Campbell K.S."/>
            <person name="Brown S.E."/>
            <person name="Bonaldo M.F."/>
            <person name="Zhu J."/>
            <person name="Sinkins S.P."/>
            <person name="Hogenkamp D.G."/>
            <person name="Amedeo P."/>
            <person name="Arensburger P."/>
            <person name="Atkinson P.W."/>
            <person name="Bidwell S."/>
            <person name="Biedler J."/>
            <person name="Birney E."/>
            <person name="Bruggner R.V."/>
            <person name="Costas J."/>
            <person name="Coy M.R."/>
            <person name="Crabtree J."/>
            <person name="Crawford M."/>
            <person name="Debruyn B."/>
            <person name="Decaprio D."/>
            <person name="Eiglmeier K."/>
            <person name="Eisenstadt E."/>
            <person name="El-Dorry H."/>
            <person name="Gelbart W.M."/>
            <person name="Gomes S.L."/>
            <person name="Hammond M."/>
            <person name="Hannick L.I."/>
            <person name="Hogan J.R."/>
            <person name="Holmes M.H."/>
            <person name="Jaffe D."/>
            <person name="Johnston J.S."/>
            <person name="Kennedy R.C."/>
            <person name="Koo H."/>
            <person name="Kravitz S."/>
            <person name="Kriventseva E.V."/>
            <person name="Kulp D."/>
            <person name="Labutti K."/>
            <person name="Lee E."/>
            <person name="Li S."/>
            <person name="Lovin D.D."/>
            <person name="Mao C."/>
            <person name="Mauceli E."/>
            <person name="Menck C.F."/>
            <person name="Miller J.R."/>
            <person name="Montgomery P."/>
            <person name="Mori A."/>
            <person name="Nascimento A.L."/>
            <person name="Naveira H.F."/>
            <person name="Nusbaum C."/>
            <person name="O'leary S."/>
            <person name="Orvis J."/>
            <person name="Pertea M."/>
            <person name="Quesneville H."/>
            <person name="Reidenbach K.R."/>
            <person name="Rogers Y.H."/>
            <person name="Roth C.W."/>
            <person name="Schneider J.R."/>
            <person name="Schatz M."/>
            <person name="Shumway M."/>
            <person name="Stanke M."/>
            <person name="Stinson E.O."/>
            <person name="Tubio J.M."/>
            <person name="Vanzee J.P."/>
            <person name="Verjovski-Almeida S."/>
            <person name="Werner D."/>
            <person name="White O."/>
            <person name="Wyder S."/>
            <person name="Zeng Q."/>
            <person name="Zhao Q."/>
            <person name="Zhao Y."/>
            <person name="Hill C.A."/>
            <person name="Raikhel A.S."/>
            <person name="Soares M.B."/>
            <person name="Knudson D.L."/>
            <person name="Lee N.H."/>
            <person name="Galagan J."/>
            <person name="Salzberg S.L."/>
            <person name="Paulsen I.T."/>
            <person name="Dimopoulos G."/>
            <person name="Collins F.H."/>
            <person name="Birren B."/>
            <person name="Fraser-Liggett C.M."/>
            <person name="Severson D.W."/>
        </authorList>
    </citation>
    <scope>NUCLEOTIDE SEQUENCE [LARGE SCALE GENOMIC DNA]</scope>
    <source>
        <strain evidence="2">Liverpool</strain>
    </source>
</reference>
<dbReference type="Pfam" id="PF15868">
    <property type="entry name" value="MBF2"/>
    <property type="match status" value="1"/>
</dbReference>
<reference evidence="2" key="3">
    <citation type="submission" date="2012-09" db="EMBL/GenBank/DDBJ databases">
        <authorList>
            <consortium name="VectorBase"/>
        </authorList>
    </citation>
    <scope>NUCLEOTIDE SEQUENCE</scope>
    <source>
        <strain evidence="2">Liverpool</strain>
    </source>
</reference>
<dbReference type="KEGG" id="aag:5565507"/>
<dbReference type="HOGENOM" id="CLU_134601_0_0_1"/>
<organism evidence="2 3">
    <name type="scientific">Aedes aegypti</name>
    <name type="common">Yellowfever mosquito</name>
    <name type="synonym">Culex aegypti</name>
    <dbReference type="NCBI Taxonomy" id="7159"/>
    <lineage>
        <taxon>Eukaryota</taxon>
        <taxon>Metazoa</taxon>
        <taxon>Ecdysozoa</taxon>
        <taxon>Arthropoda</taxon>
        <taxon>Hexapoda</taxon>
        <taxon>Insecta</taxon>
        <taxon>Pterygota</taxon>
        <taxon>Neoptera</taxon>
        <taxon>Endopterygota</taxon>
        <taxon>Diptera</taxon>
        <taxon>Nematocera</taxon>
        <taxon>Culicoidea</taxon>
        <taxon>Culicidae</taxon>
        <taxon>Culicinae</taxon>
        <taxon>Aedini</taxon>
        <taxon>Aedes</taxon>
        <taxon>Stegomyia</taxon>
    </lineage>
</organism>
<dbReference type="OrthoDB" id="8192785at2759"/>
<reference evidence="2" key="1">
    <citation type="submission" date="2005-10" db="EMBL/GenBank/DDBJ databases">
        <authorList>
            <person name="Loftus B.J."/>
            <person name="Nene V.M."/>
            <person name="Hannick L.I."/>
            <person name="Bidwell S."/>
            <person name="Haas B."/>
            <person name="Amedeo P."/>
            <person name="Orvis J."/>
            <person name="Wortman J.R."/>
            <person name="White O.R."/>
            <person name="Salzberg S."/>
            <person name="Shumway M."/>
            <person name="Koo H."/>
            <person name="Zhao Y."/>
            <person name="Holmes M."/>
            <person name="Miller J."/>
            <person name="Schatz M."/>
            <person name="Pop M."/>
            <person name="Pai G."/>
            <person name="Utterback T."/>
            <person name="Rogers Y.-H."/>
            <person name="Kravitz S."/>
            <person name="Fraser C.M."/>
        </authorList>
    </citation>
    <scope>NUCLEOTIDE SEQUENCE</scope>
    <source>
        <strain evidence="2">Liverpool</strain>
    </source>
</reference>
<name>Q17BV4_AEDAE</name>
<dbReference type="EMBL" id="CH477316">
    <property type="protein sequence ID" value="EAT43758.1"/>
    <property type="molecule type" value="Genomic_DNA"/>
</dbReference>
<gene>
    <name evidence="2" type="ORF">AaeL_AAEL004809</name>
</gene>
<dbReference type="AlphaFoldDB" id="Q17BV4"/>